<dbReference type="AlphaFoldDB" id="A0A165DTL6"/>
<protein>
    <submittedName>
        <fullName evidence="2">Uncharacterized protein</fullName>
    </submittedName>
</protein>
<proteinExistence type="predicted"/>
<evidence type="ECO:0000313" key="3">
    <source>
        <dbReference type="Proteomes" id="UP000076871"/>
    </source>
</evidence>
<evidence type="ECO:0000313" key="2">
    <source>
        <dbReference type="EMBL" id="KZT05608.1"/>
    </source>
</evidence>
<evidence type="ECO:0000256" key="1">
    <source>
        <dbReference type="SAM" id="MobiDB-lite"/>
    </source>
</evidence>
<dbReference type="RefSeq" id="XP_040763348.1">
    <property type="nucleotide sequence ID" value="XM_040901624.1"/>
</dbReference>
<name>A0A165DTL6_9APHY</name>
<gene>
    <name evidence="2" type="ORF">LAESUDRAFT_222263</name>
</gene>
<dbReference type="Proteomes" id="UP000076871">
    <property type="component" value="Unassembled WGS sequence"/>
</dbReference>
<feature type="region of interest" description="Disordered" evidence="1">
    <location>
        <begin position="1"/>
        <end position="22"/>
    </location>
</feature>
<sequence length="137" mass="15125">MHSCFSQMWRPPRQVRERPSSSNLSLQAVTSNTACSPKPLYQYKILTFLQVVFCLFLGQYRSSSSVPDSELRGRFGERAARLVGTAKKAATAFASLPRASDLVVPISHVFKIHYQKSSVGLGFAKLSMTNGRHVCGS</sequence>
<reference evidence="2 3" key="1">
    <citation type="journal article" date="2016" name="Mol. Biol. Evol.">
        <title>Comparative Genomics of Early-Diverging Mushroom-Forming Fungi Provides Insights into the Origins of Lignocellulose Decay Capabilities.</title>
        <authorList>
            <person name="Nagy L.G."/>
            <person name="Riley R."/>
            <person name="Tritt A."/>
            <person name="Adam C."/>
            <person name="Daum C."/>
            <person name="Floudas D."/>
            <person name="Sun H."/>
            <person name="Yadav J.S."/>
            <person name="Pangilinan J."/>
            <person name="Larsson K.H."/>
            <person name="Matsuura K."/>
            <person name="Barry K."/>
            <person name="Labutti K."/>
            <person name="Kuo R."/>
            <person name="Ohm R.A."/>
            <person name="Bhattacharya S.S."/>
            <person name="Shirouzu T."/>
            <person name="Yoshinaga Y."/>
            <person name="Martin F.M."/>
            <person name="Grigoriev I.V."/>
            <person name="Hibbett D.S."/>
        </authorList>
    </citation>
    <scope>NUCLEOTIDE SEQUENCE [LARGE SCALE GENOMIC DNA]</scope>
    <source>
        <strain evidence="2 3">93-53</strain>
    </source>
</reference>
<organism evidence="2 3">
    <name type="scientific">Laetiporus sulphureus 93-53</name>
    <dbReference type="NCBI Taxonomy" id="1314785"/>
    <lineage>
        <taxon>Eukaryota</taxon>
        <taxon>Fungi</taxon>
        <taxon>Dikarya</taxon>
        <taxon>Basidiomycota</taxon>
        <taxon>Agaricomycotina</taxon>
        <taxon>Agaricomycetes</taxon>
        <taxon>Polyporales</taxon>
        <taxon>Laetiporus</taxon>
    </lineage>
</organism>
<dbReference type="InParanoid" id="A0A165DTL6"/>
<dbReference type="GeneID" id="63818656"/>
<dbReference type="EMBL" id="KV427629">
    <property type="protein sequence ID" value="KZT05608.1"/>
    <property type="molecule type" value="Genomic_DNA"/>
</dbReference>
<keyword evidence="3" id="KW-1185">Reference proteome</keyword>
<accession>A0A165DTL6</accession>